<evidence type="ECO:0000313" key="2">
    <source>
        <dbReference type="EMBL" id="MFD2094282.1"/>
    </source>
</evidence>
<keyword evidence="1" id="KW-0812">Transmembrane</keyword>
<organism evidence="2 3">
    <name type="scientific">Blastococcus deserti</name>
    <dbReference type="NCBI Taxonomy" id="2259033"/>
    <lineage>
        <taxon>Bacteria</taxon>
        <taxon>Bacillati</taxon>
        <taxon>Actinomycetota</taxon>
        <taxon>Actinomycetes</taxon>
        <taxon>Geodermatophilales</taxon>
        <taxon>Geodermatophilaceae</taxon>
        <taxon>Blastococcus</taxon>
    </lineage>
</organism>
<feature type="transmembrane region" description="Helical" evidence="1">
    <location>
        <begin position="321"/>
        <end position="341"/>
    </location>
</feature>
<feature type="transmembrane region" description="Helical" evidence="1">
    <location>
        <begin position="379"/>
        <end position="398"/>
    </location>
</feature>
<reference evidence="3" key="1">
    <citation type="journal article" date="2019" name="Int. J. Syst. Evol. Microbiol.">
        <title>The Global Catalogue of Microorganisms (GCM) 10K type strain sequencing project: providing services to taxonomists for standard genome sequencing and annotation.</title>
        <authorList>
            <consortium name="The Broad Institute Genomics Platform"/>
            <consortium name="The Broad Institute Genome Sequencing Center for Infectious Disease"/>
            <person name="Wu L."/>
            <person name="Ma J."/>
        </authorList>
    </citation>
    <scope>NUCLEOTIDE SEQUENCE [LARGE SCALE GENOMIC DNA]</scope>
    <source>
        <strain evidence="3">JCM 3338</strain>
    </source>
</reference>
<dbReference type="Proteomes" id="UP001597402">
    <property type="component" value="Unassembled WGS sequence"/>
</dbReference>
<name>A0ABW4XFM3_9ACTN</name>
<keyword evidence="3" id="KW-1185">Reference proteome</keyword>
<protein>
    <recommendedName>
        <fullName evidence="4">Membrane protein DUF2207</fullName>
    </recommendedName>
</protein>
<proteinExistence type="predicted"/>
<feature type="transmembrane region" description="Helical" evidence="1">
    <location>
        <begin position="26"/>
        <end position="44"/>
    </location>
</feature>
<keyword evidence="1" id="KW-0472">Membrane</keyword>
<evidence type="ECO:0000313" key="3">
    <source>
        <dbReference type="Proteomes" id="UP001597402"/>
    </source>
</evidence>
<gene>
    <name evidence="2" type="ORF">ACFSHS_22160</name>
</gene>
<feature type="transmembrane region" description="Helical" evidence="1">
    <location>
        <begin position="353"/>
        <end position="373"/>
    </location>
</feature>
<accession>A0ABW4XFM3</accession>
<sequence>MQMILGWIMFIGIALPAVVDVEKPWFAPSLIVTLLVLGFFLPTISSKWIYKITYGRPVFGAYGGVPRHVLEAEVAAAADFSVDLPEDDEKDLKAQVGTSEAYIAAHTKNAYITVQRERTGRAPDEEEWAQYWKRVTTQPIARSTYQRALANHPLAFALVPGFLHRTALIAPLATIMLTTLVLLSPFAVSEWTLPPVMLSVAVLFALMVAVVSLTIANTRPGETIPLGFRPDFADRVDRLEHLSVQERSSLKGQAAALAGRTARVIDVRTGIRFKKSIARFTARQFVAVVTVNMVYLLGLMALCLLVATPFSEDVKSLALQYARQATLLTALSGVALIAYRFWELLISQLPEIIGPPVGAAVVAGIIPVGKYAATGHWEIDAVTIISTAAVASIGLFGTKLGELAKRPK</sequence>
<evidence type="ECO:0008006" key="4">
    <source>
        <dbReference type="Google" id="ProtNLM"/>
    </source>
</evidence>
<comment type="caution">
    <text evidence="2">The sequence shown here is derived from an EMBL/GenBank/DDBJ whole genome shotgun (WGS) entry which is preliminary data.</text>
</comment>
<dbReference type="RefSeq" id="WP_376880972.1">
    <property type="nucleotide sequence ID" value="NZ_JBHUHP010000030.1"/>
</dbReference>
<feature type="transmembrane region" description="Helical" evidence="1">
    <location>
        <begin position="285"/>
        <end position="309"/>
    </location>
</feature>
<keyword evidence="1" id="KW-1133">Transmembrane helix</keyword>
<feature type="transmembrane region" description="Helical" evidence="1">
    <location>
        <begin position="194"/>
        <end position="216"/>
    </location>
</feature>
<dbReference type="EMBL" id="JBHUHP010000030">
    <property type="protein sequence ID" value="MFD2094282.1"/>
    <property type="molecule type" value="Genomic_DNA"/>
</dbReference>
<evidence type="ECO:0000256" key="1">
    <source>
        <dbReference type="SAM" id="Phobius"/>
    </source>
</evidence>